<dbReference type="EMBL" id="CP046172">
    <property type="protein sequence ID" value="QIS08769.1"/>
    <property type="molecule type" value="Genomic_DNA"/>
</dbReference>
<proteinExistence type="predicted"/>
<feature type="domain" description="Transposase IS116/IS110/IS902 C-terminal" evidence="2">
    <location>
        <begin position="33"/>
        <end position="75"/>
    </location>
</feature>
<evidence type="ECO:0000313" key="3">
    <source>
        <dbReference type="EMBL" id="QIS08769.1"/>
    </source>
</evidence>
<gene>
    <name evidence="3" type="ORF">F5544_04275</name>
</gene>
<reference evidence="3 4" key="1">
    <citation type="journal article" date="2019" name="ACS Chem. Biol.">
        <title>Identification and Mobilization of a Cryptic Antibiotic Biosynthesis Gene Locus from a Human-Pathogenic Nocardia Isolate.</title>
        <authorList>
            <person name="Herisse M."/>
            <person name="Ishida K."/>
            <person name="Porter J.L."/>
            <person name="Howden B."/>
            <person name="Hertweck C."/>
            <person name="Stinear T.P."/>
            <person name="Pidot S.J."/>
        </authorList>
    </citation>
    <scope>NUCLEOTIDE SEQUENCE [LARGE SCALE GENOMIC DNA]</scope>
    <source>
        <strain evidence="3 4">AUSMDU00012717</strain>
    </source>
</reference>
<evidence type="ECO:0000259" key="2">
    <source>
        <dbReference type="Pfam" id="PF02371"/>
    </source>
</evidence>
<dbReference type="GO" id="GO:0006313">
    <property type="term" value="P:DNA transposition"/>
    <property type="evidence" value="ECO:0007669"/>
    <property type="project" value="InterPro"/>
</dbReference>
<dbReference type="Proteomes" id="UP000503540">
    <property type="component" value="Chromosome"/>
</dbReference>
<dbReference type="KEGG" id="nah:F5544_04275"/>
<dbReference type="Pfam" id="PF02371">
    <property type="entry name" value="Transposase_20"/>
    <property type="match status" value="1"/>
</dbReference>
<feature type="compositionally biased region" description="Basic residues" evidence="1">
    <location>
        <begin position="113"/>
        <end position="126"/>
    </location>
</feature>
<evidence type="ECO:0000313" key="4">
    <source>
        <dbReference type="Proteomes" id="UP000503540"/>
    </source>
</evidence>
<keyword evidence="4" id="KW-1185">Reference proteome</keyword>
<protein>
    <submittedName>
        <fullName evidence="3">Transposase</fullName>
    </submittedName>
</protein>
<feature type="region of interest" description="Disordered" evidence="1">
    <location>
        <begin position="105"/>
        <end position="135"/>
    </location>
</feature>
<dbReference type="GO" id="GO:0003677">
    <property type="term" value="F:DNA binding"/>
    <property type="evidence" value="ECO:0007669"/>
    <property type="project" value="InterPro"/>
</dbReference>
<accession>A0A6G9Y6E9</accession>
<name>A0A6G9Y6E9_9NOCA</name>
<dbReference type="GO" id="GO:0004803">
    <property type="term" value="F:transposase activity"/>
    <property type="evidence" value="ECO:0007669"/>
    <property type="project" value="InterPro"/>
</dbReference>
<dbReference type="AlphaFoldDB" id="A0A6G9Y6E9"/>
<dbReference type="InterPro" id="IPR003346">
    <property type="entry name" value="Transposase_20"/>
</dbReference>
<evidence type="ECO:0000256" key="1">
    <source>
        <dbReference type="SAM" id="MobiDB-lite"/>
    </source>
</evidence>
<sequence length="167" mass="18471">MHLLLEDWSETQRRVADTETRMIAVLDELRSTDLVTSIVGLSAVGAAAILAETGDPARFSTARAVVEHLALAATQGEIGFDDQSSSKKMLVGTVPMHIVPRRGHNEFRDSRHSRGRWAQTARHRPARPPAVRLPGPGRYRARVTVVLPVSRPVGWRFPARSGAVRRR</sequence>
<organism evidence="3 4">
    <name type="scientific">Nocardia arthritidis</name>
    <dbReference type="NCBI Taxonomy" id="228602"/>
    <lineage>
        <taxon>Bacteria</taxon>
        <taxon>Bacillati</taxon>
        <taxon>Actinomycetota</taxon>
        <taxon>Actinomycetes</taxon>
        <taxon>Mycobacteriales</taxon>
        <taxon>Nocardiaceae</taxon>
        <taxon>Nocardia</taxon>
    </lineage>
</organism>